<reference evidence="8 9" key="1">
    <citation type="submission" date="2021-07" db="EMBL/GenBank/DDBJ databases">
        <authorList>
            <person name="Imarazene B."/>
            <person name="Zahm M."/>
            <person name="Klopp C."/>
            <person name="Cabau C."/>
            <person name="Beille S."/>
            <person name="Jouanno E."/>
            <person name="Castinel A."/>
            <person name="Lluch J."/>
            <person name="Gil L."/>
            <person name="Kuchtly C."/>
            <person name="Lopez Roques C."/>
            <person name="Donnadieu C."/>
            <person name="Parrinello H."/>
            <person name="Journot L."/>
            <person name="Du K."/>
            <person name="Schartl M."/>
            <person name="Retaux S."/>
            <person name="Guiguen Y."/>
        </authorList>
    </citation>
    <scope>NUCLEOTIDE SEQUENCE [LARGE SCALE GENOMIC DNA]</scope>
    <source>
        <strain evidence="8">Pach_M1</strain>
        <tissue evidence="8">Testis</tissue>
    </source>
</reference>
<dbReference type="SMR" id="A0A8T2LBG2"/>
<sequence>MEASAPAFPDQVQTNISAESGGTVYAPVLLGNLFQGQVVFNIQAAQEECSPNISTTCSVDSPGPDEDLNPLCKQKHKSNLLKKFKKIHEGLSSQESTINLNEIYTELYITEGGSGEVNNEHEIRQIEMYRRQPTQETPINCNDIFKHLPEQEKSIRTVLTRGVAGIGKTVSVQKFILDWVEGKANQDVCFIFPMPFRELNLIKRNQLSLMSLLRRFFPETEKIALFNDNAFKVLFVFDGLDECRLPLDFQNNETLFDVTESASIDVLLTNLIKGNLLPSALIWITSRPAAANQVILQYIDQVTEIRGFSDPQKEEYFRKRISDESLAEQIITHIKSSRSLFIMCHIPVFCWIAATVLEEMLREMESGDIPKTLTQMFIHFLNFQIKHSSQKYEGKCYFDLNRTRERILALGKLAFQQLEKGNLIFYAEDLKECGVEATEGSVNSGMHTQIFRKEFELDRVFTFVHLSIQEFLAALYAFLSFILNNENVLKDNKDIGVPDLFRKSNMTAFLKTAVKKALQSQNGHLDLFLRFLLGLSVESNQTLIRGLLTQRASSSNNTNETIKYIKKKIRENPSPEKSINLFHCLNELNDHSLVQEVQTYLNRKGDERIQGVKLSAAQWLALVFVLLNSEEELGDFDLSKYHASEDCLLKLLPVVRASKNAVLSECNLTEKSCVSLASALSSNSSCLRELNLRGNKLQDLGVKLLSAGLASPHCKLEILR</sequence>
<accession>A0A8T2LBG2</accession>
<dbReference type="Gene3D" id="3.40.50.300">
    <property type="entry name" value="P-loop containing nucleotide triphosphate hydrolases"/>
    <property type="match status" value="1"/>
</dbReference>
<dbReference type="PROSITE" id="PS50837">
    <property type="entry name" value="NACHT"/>
    <property type="match status" value="1"/>
</dbReference>
<evidence type="ECO:0000256" key="2">
    <source>
        <dbReference type="ARBA" id="ARBA00022490"/>
    </source>
</evidence>
<organism evidence="8 9">
    <name type="scientific">Astyanax mexicanus</name>
    <name type="common">Blind cave fish</name>
    <name type="synonym">Astyanax fasciatus mexicanus</name>
    <dbReference type="NCBI Taxonomy" id="7994"/>
    <lineage>
        <taxon>Eukaryota</taxon>
        <taxon>Metazoa</taxon>
        <taxon>Chordata</taxon>
        <taxon>Craniata</taxon>
        <taxon>Vertebrata</taxon>
        <taxon>Euteleostomi</taxon>
        <taxon>Actinopterygii</taxon>
        <taxon>Neopterygii</taxon>
        <taxon>Teleostei</taxon>
        <taxon>Ostariophysi</taxon>
        <taxon>Characiformes</taxon>
        <taxon>Characoidei</taxon>
        <taxon>Acestrorhamphidae</taxon>
        <taxon>Acestrorhamphinae</taxon>
        <taxon>Astyanax</taxon>
    </lineage>
</organism>
<dbReference type="SMART" id="SM00368">
    <property type="entry name" value="LRR_RI"/>
    <property type="match status" value="1"/>
</dbReference>
<dbReference type="Proteomes" id="UP000752171">
    <property type="component" value="Unassembled WGS sequence"/>
</dbReference>
<evidence type="ECO:0000256" key="4">
    <source>
        <dbReference type="ARBA" id="ARBA00022737"/>
    </source>
</evidence>
<dbReference type="EMBL" id="JAICCE010000013">
    <property type="protein sequence ID" value="KAG9269368.1"/>
    <property type="molecule type" value="Genomic_DNA"/>
</dbReference>
<dbReference type="InterPro" id="IPR029495">
    <property type="entry name" value="NACHT-assoc"/>
</dbReference>
<evidence type="ECO:0000256" key="5">
    <source>
        <dbReference type="ARBA" id="ARBA00022741"/>
    </source>
</evidence>
<comment type="subcellular location">
    <subcellularLocation>
        <location evidence="1">Cytoplasm</location>
    </subcellularLocation>
</comment>
<feature type="domain" description="NACHT" evidence="7">
    <location>
        <begin position="156"/>
        <end position="290"/>
    </location>
</feature>
<dbReference type="InterPro" id="IPR027417">
    <property type="entry name" value="P-loop_NTPase"/>
</dbReference>
<dbReference type="InterPro" id="IPR051261">
    <property type="entry name" value="NLR"/>
</dbReference>
<dbReference type="PANTHER" id="PTHR24106">
    <property type="entry name" value="NACHT, LRR AND CARD DOMAINS-CONTAINING"/>
    <property type="match status" value="1"/>
</dbReference>
<name>A0A8T2LBG2_ASTMX</name>
<dbReference type="Pfam" id="PF14484">
    <property type="entry name" value="FISNA"/>
    <property type="match status" value="1"/>
</dbReference>
<keyword evidence="6" id="KW-0067">ATP-binding</keyword>
<evidence type="ECO:0000313" key="9">
    <source>
        <dbReference type="Proteomes" id="UP000752171"/>
    </source>
</evidence>
<dbReference type="FunFam" id="3.40.50.300:FF:000210">
    <property type="entry name" value="Si:dkey-16p6.1"/>
    <property type="match status" value="1"/>
</dbReference>
<evidence type="ECO:0000256" key="3">
    <source>
        <dbReference type="ARBA" id="ARBA00022614"/>
    </source>
</evidence>
<dbReference type="AlphaFoldDB" id="A0A8T2LBG2"/>
<keyword evidence="5" id="KW-0547">Nucleotide-binding</keyword>
<dbReference type="SUPFAM" id="SSF52540">
    <property type="entry name" value="P-loop containing nucleoside triphosphate hydrolases"/>
    <property type="match status" value="1"/>
</dbReference>
<dbReference type="InterPro" id="IPR032675">
    <property type="entry name" value="LRR_dom_sf"/>
</dbReference>
<dbReference type="Pfam" id="PF17779">
    <property type="entry name" value="WHD_NOD2"/>
    <property type="match status" value="1"/>
</dbReference>
<dbReference type="GO" id="GO:0005737">
    <property type="term" value="C:cytoplasm"/>
    <property type="evidence" value="ECO:0007669"/>
    <property type="project" value="UniProtKB-SubCell"/>
</dbReference>
<evidence type="ECO:0000256" key="6">
    <source>
        <dbReference type="ARBA" id="ARBA00022840"/>
    </source>
</evidence>
<gene>
    <name evidence="8" type="primary">NLRP3</name>
    <name evidence="8" type="ORF">AMEX_G16393</name>
</gene>
<dbReference type="InterPro" id="IPR041267">
    <property type="entry name" value="NLRP_HD2"/>
</dbReference>
<evidence type="ECO:0000313" key="8">
    <source>
        <dbReference type="EMBL" id="KAG9269368.1"/>
    </source>
</evidence>
<dbReference type="Pfam" id="PF05729">
    <property type="entry name" value="NACHT"/>
    <property type="match status" value="1"/>
</dbReference>
<keyword evidence="4" id="KW-0677">Repeat</keyword>
<dbReference type="Pfam" id="PF17776">
    <property type="entry name" value="NLRC4_HD2"/>
    <property type="match status" value="1"/>
</dbReference>
<protein>
    <submittedName>
        <fullName evidence="8">NACHT, LRR and PYD domains-containing protein 3-like</fullName>
    </submittedName>
</protein>
<evidence type="ECO:0000259" key="7">
    <source>
        <dbReference type="PROSITE" id="PS50837"/>
    </source>
</evidence>
<proteinExistence type="predicted"/>
<comment type="caution">
    <text evidence="8">The sequence shown here is derived from an EMBL/GenBank/DDBJ whole genome shotgun (WGS) entry which is preliminary data.</text>
</comment>
<dbReference type="SUPFAM" id="SSF52047">
    <property type="entry name" value="RNI-like"/>
    <property type="match status" value="1"/>
</dbReference>
<keyword evidence="2" id="KW-0963">Cytoplasm</keyword>
<dbReference type="InterPro" id="IPR007111">
    <property type="entry name" value="NACHT_NTPase"/>
</dbReference>
<dbReference type="GO" id="GO:0005524">
    <property type="term" value="F:ATP binding"/>
    <property type="evidence" value="ECO:0007669"/>
    <property type="project" value="UniProtKB-KW"/>
</dbReference>
<dbReference type="SMART" id="SM01288">
    <property type="entry name" value="FISNA"/>
    <property type="match status" value="1"/>
</dbReference>
<dbReference type="Gene3D" id="3.80.10.10">
    <property type="entry name" value="Ribonuclease Inhibitor"/>
    <property type="match status" value="1"/>
</dbReference>
<evidence type="ECO:0000256" key="1">
    <source>
        <dbReference type="ARBA" id="ARBA00004496"/>
    </source>
</evidence>
<dbReference type="InterPro" id="IPR041075">
    <property type="entry name" value="NOD1/2_WH"/>
</dbReference>
<keyword evidence="3" id="KW-0433">Leucine-rich repeat</keyword>